<protein>
    <recommendedName>
        <fullName evidence="8">FMN hydroxy acid dehydrogenase domain-containing protein</fullName>
    </recommendedName>
</protein>
<feature type="binding site" evidence="7">
    <location>
        <begin position="307"/>
        <end position="308"/>
    </location>
    <ligand>
        <name>FMN</name>
        <dbReference type="ChEBI" id="CHEBI:58210"/>
    </ligand>
</feature>
<keyword evidence="10" id="KW-1185">Reference proteome</keyword>
<sequence>MAVGPINIFEYEALAKEKLSPAEYDFIAGGATDEITLRRTRTAFESIMLRPRMLVDISQPDLSTTVLGHPIAFPVLVDPAGHHGRAHPEGELATVRAAGAMDTALLLSSGSSYRLKDVAEAAAGPIWFQQYLYQDQSLTQRMAHRAQEAGYSALCLTLDSTVRAKRERNIRNQYVAPSSPNYEGLEVPEYSWGLSSDAPRGVNTLIDRAATWPQLDWLAAQTPLPLVVKGIMTAEDARLCVEHGVKAVIVSNHGARQLDTTFASIEVLPEVVDAVDGQLEVYLDGGIRRGTDVFKALALGARAVLIGRPLFWGLAVDGEAGVRAVLGMLRDELEMTMGMCGRPTIESIDRSVLGTVSPLQSVLQGLSLQSEV</sequence>
<evidence type="ECO:0000256" key="5">
    <source>
        <dbReference type="ARBA" id="ARBA00024042"/>
    </source>
</evidence>
<dbReference type="InterPro" id="IPR000262">
    <property type="entry name" value="FMN-dep_DH"/>
</dbReference>
<feature type="binding site" evidence="7">
    <location>
        <begin position="284"/>
        <end position="288"/>
    </location>
    <ligand>
        <name>FMN</name>
        <dbReference type="ChEBI" id="CHEBI:58210"/>
    </ligand>
</feature>
<evidence type="ECO:0000256" key="4">
    <source>
        <dbReference type="ARBA" id="ARBA00023002"/>
    </source>
</evidence>
<comment type="cofactor">
    <cofactor evidence="1">
        <name>FMN</name>
        <dbReference type="ChEBI" id="CHEBI:58210"/>
    </cofactor>
</comment>
<organism evidence="9 10">
    <name type="scientific">Entotheonella factor</name>
    <dbReference type="NCBI Taxonomy" id="1429438"/>
    <lineage>
        <taxon>Bacteria</taxon>
        <taxon>Pseudomonadati</taxon>
        <taxon>Nitrospinota/Tectimicrobiota group</taxon>
        <taxon>Candidatus Tectimicrobiota</taxon>
        <taxon>Candidatus Entotheonellia</taxon>
        <taxon>Candidatus Entotheonellales</taxon>
        <taxon>Candidatus Entotheonellaceae</taxon>
        <taxon>Candidatus Entotheonella</taxon>
    </lineage>
</organism>
<reference evidence="9 10" key="1">
    <citation type="journal article" date="2014" name="Nature">
        <title>An environmental bacterial taxon with a large and distinct metabolic repertoire.</title>
        <authorList>
            <person name="Wilson M.C."/>
            <person name="Mori T."/>
            <person name="Ruckert C."/>
            <person name="Uria A.R."/>
            <person name="Helf M.J."/>
            <person name="Takada K."/>
            <person name="Gernert C."/>
            <person name="Steffens U.A."/>
            <person name="Heycke N."/>
            <person name="Schmitt S."/>
            <person name="Rinke C."/>
            <person name="Helfrich E.J."/>
            <person name="Brachmann A.O."/>
            <person name="Gurgui C."/>
            <person name="Wakimoto T."/>
            <person name="Kracht M."/>
            <person name="Crusemann M."/>
            <person name="Hentschel U."/>
            <person name="Abe I."/>
            <person name="Matsunaga S."/>
            <person name="Kalinowski J."/>
            <person name="Takeyama H."/>
            <person name="Piel J."/>
        </authorList>
    </citation>
    <scope>NUCLEOTIDE SEQUENCE [LARGE SCALE GENOMIC DNA]</scope>
    <source>
        <strain evidence="10">TSY1</strain>
    </source>
</reference>
<feature type="binding site" evidence="7">
    <location>
        <position position="229"/>
    </location>
    <ligand>
        <name>FMN</name>
        <dbReference type="ChEBI" id="CHEBI:58210"/>
    </ligand>
</feature>
<dbReference type="GO" id="GO:0016491">
    <property type="term" value="F:oxidoreductase activity"/>
    <property type="evidence" value="ECO:0007669"/>
    <property type="project" value="UniProtKB-KW"/>
</dbReference>
<accession>W4LFX7</accession>
<comment type="similarity">
    <text evidence="5">Belongs to the FMN-dependent alpha-hydroxy acid dehydrogenase family.</text>
</comment>
<dbReference type="AlphaFoldDB" id="W4LFX7"/>
<feature type="binding site" evidence="7">
    <location>
        <position position="108"/>
    </location>
    <ligand>
        <name>FMN</name>
        <dbReference type="ChEBI" id="CHEBI:58210"/>
    </ligand>
</feature>
<evidence type="ECO:0000313" key="9">
    <source>
        <dbReference type="EMBL" id="ETW96630.1"/>
    </source>
</evidence>
<dbReference type="Pfam" id="PF01070">
    <property type="entry name" value="FMN_dh"/>
    <property type="match status" value="1"/>
</dbReference>
<dbReference type="CDD" id="cd02809">
    <property type="entry name" value="alpha_hydroxyacid_oxid_FMN"/>
    <property type="match status" value="1"/>
</dbReference>
<feature type="active site" description="Proton acceptor" evidence="6">
    <location>
        <position position="253"/>
    </location>
</feature>
<feature type="domain" description="FMN hydroxy acid dehydrogenase" evidence="8">
    <location>
        <begin position="1"/>
        <end position="358"/>
    </location>
</feature>
<feature type="binding site" evidence="7">
    <location>
        <position position="251"/>
    </location>
    <ligand>
        <name>FMN</name>
        <dbReference type="ChEBI" id="CHEBI:58210"/>
    </ligand>
</feature>
<dbReference type="PANTHER" id="PTHR10578:SF107">
    <property type="entry name" value="2-HYDROXYACID OXIDASE 1"/>
    <property type="match status" value="1"/>
</dbReference>
<dbReference type="PROSITE" id="PS00557">
    <property type="entry name" value="FMN_HYDROXY_ACID_DH_1"/>
    <property type="match status" value="1"/>
</dbReference>
<dbReference type="InterPro" id="IPR037396">
    <property type="entry name" value="FMN_HAD"/>
</dbReference>
<feature type="binding site" evidence="7">
    <location>
        <position position="131"/>
    </location>
    <ligand>
        <name>glyoxylate</name>
        <dbReference type="ChEBI" id="CHEBI:36655"/>
    </ligand>
</feature>
<feature type="binding site" evidence="7">
    <location>
        <position position="129"/>
    </location>
    <ligand>
        <name>FMN</name>
        <dbReference type="ChEBI" id="CHEBI:58210"/>
    </ligand>
</feature>
<dbReference type="FunFam" id="3.20.20.70:FF:000056">
    <property type="entry name" value="hydroxyacid oxidase 2"/>
    <property type="match status" value="1"/>
</dbReference>
<dbReference type="InterPro" id="IPR008259">
    <property type="entry name" value="FMN_hydac_DH_AS"/>
</dbReference>
<evidence type="ECO:0000256" key="6">
    <source>
        <dbReference type="PIRSR" id="PIRSR000138-1"/>
    </source>
</evidence>
<keyword evidence="4" id="KW-0560">Oxidoreductase</keyword>
<comment type="caution">
    <text evidence="9">The sequence shown here is derived from an EMBL/GenBank/DDBJ whole genome shotgun (WGS) entry which is preliminary data.</text>
</comment>
<dbReference type="PIRSF" id="PIRSF000138">
    <property type="entry name" value="Al-hdrx_acd_dh"/>
    <property type="match status" value="1"/>
</dbReference>
<feature type="binding site" evidence="7">
    <location>
        <position position="253"/>
    </location>
    <ligand>
        <name>glyoxylate</name>
        <dbReference type="ChEBI" id="CHEBI:36655"/>
    </ligand>
</feature>
<name>W4LFX7_ENTF1</name>
<keyword evidence="3 7" id="KW-0288">FMN</keyword>
<evidence type="ECO:0000256" key="3">
    <source>
        <dbReference type="ARBA" id="ARBA00022643"/>
    </source>
</evidence>
<dbReference type="SUPFAM" id="SSF51395">
    <property type="entry name" value="FMN-linked oxidoreductases"/>
    <property type="match status" value="1"/>
</dbReference>
<dbReference type="PROSITE" id="PS51349">
    <property type="entry name" value="FMN_HYDROXY_ACID_DH_2"/>
    <property type="match status" value="1"/>
</dbReference>
<dbReference type="PANTHER" id="PTHR10578">
    <property type="entry name" value="S -2-HYDROXY-ACID OXIDASE-RELATED"/>
    <property type="match status" value="1"/>
</dbReference>
<dbReference type="GO" id="GO:0005737">
    <property type="term" value="C:cytoplasm"/>
    <property type="evidence" value="ECO:0007669"/>
    <property type="project" value="UniProtKB-ARBA"/>
</dbReference>
<dbReference type="Gene3D" id="3.20.20.70">
    <property type="entry name" value="Aldolase class I"/>
    <property type="match status" value="1"/>
</dbReference>
<dbReference type="EMBL" id="AZHW01000763">
    <property type="protein sequence ID" value="ETW96630.1"/>
    <property type="molecule type" value="Genomic_DNA"/>
</dbReference>
<evidence type="ECO:0000259" key="8">
    <source>
        <dbReference type="PROSITE" id="PS51349"/>
    </source>
</evidence>
<feature type="binding site" evidence="7">
    <location>
        <begin position="79"/>
        <end position="81"/>
    </location>
    <ligand>
        <name>FMN</name>
        <dbReference type="ChEBI" id="CHEBI:58210"/>
    </ligand>
</feature>
<feature type="binding site" evidence="7">
    <location>
        <position position="166"/>
    </location>
    <ligand>
        <name>glyoxylate</name>
        <dbReference type="ChEBI" id="CHEBI:36655"/>
    </ligand>
</feature>
<gene>
    <name evidence="9" type="ORF">ETSY1_25885</name>
</gene>
<dbReference type="InterPro" id="IPR013785">
    <property type="entry name" value="Aldolase_TIM"/>
</dbReference>
<proteinExistence type="inferred from homology"/>
<evidence type="ECO:0000256" key="7">
    <source>
        <dbReference type="PIRSR" id="PIRSR000138-2"/>
    </source>
</evidence>
<evidence type="ECO:0000313" key="10">
    <source>
        <dbReference type="Proteomes" id="UP000019141"/>
    </source>
</evidence>
<keyword evidence="2 7" id="KW-0285">Flavoprotein</keyword>
<feature type="binding site" evidence="7">
    <location>
        <position position="157"/>
    </location>
    <ligand>
        <name>FMN</name>
        <dbReference type="ChEBI" id="CHEBI:58210"/>
    </ligand>
</feature>
<dbReference type="InterPro" id="IPR012133">
    <property type="entry name" value="Alpha-hydoxy_acid_DH_FMN"/>
</dbReference>
<dbReference type="Proteomes" id="UP000019141">
    <property type="component" value="Unassembled WGS sequence"/>
</dbReference>
<evidence type="ECO:0000256" key="1">
    <source>
        <dbReference type="ARBA" id="ARBA00001917"/>
    </source>
</evidence>
<dbReference type="HOGENOM" id="CLU_020639_0_0_7"/>
<feature type="binding site" evidence="7">
    <location>
        <position position="256"/>
    </location>
    <ligand>
        <name>glyoxylate</name>
        <dbReference type="ChEBI" id="CHEBI:36655"/>
    </ligand>
</feature>
<evidence type="ECO:0000256" key="2">
    <source>
        <dbReference type="ARBA" id="ARBA00022630"/>
    </source>
</evidence>
<dbReference type="GO" id="GO:0010181">
    <property type="term" value="F:FMN binding"/>
    <property type="evidence" value="ECO:0007669"/>
    <property type="project" value="InterPro"/>
</dbReference>